<dbReference type="InterPro" id="IPR002933">
    <property type="entry name" value="Peptidase_M20"/>
</dbReference>
<dbReference type="Gene3D" id="3.40.630.10">
    <property type="entry name" value="Zn peptidases"/>
    <property type="match status" value="1"/>
</dbReference>
<organism evidence="6 7">
    <name type="scientific">Quercus rubra</name>
    <name type="common">Northern red oak</name>
    <name type="synonym">Quercus borealis</name>
    <dbReference type="NCBI Taxonomy" id="3512"/>
    <lineage>
        <taxon>Eukaryota</taxon>
        <taxon>Viridiplantae</taxon>
        <taxon>Streptophyta</taxon>
        <taxon>Embryophyta</taxon>
        <taxon>Tracheophyta</taxon>
        <taxon>Spermatophyta</taxon>
        <taxon>Magnoliopsida</taxon>
        <taxon>eudicotyledons</taxon>
        <taxon>Gunneridae</taxon>
        <taxon>Pentapetalae</taxon>
        <taxon>rosids</taxon>
        <taxon>fabids</taxon>
        <taxon>Fagales</taxon>
        <taxon>Fagaceae</taxon>
        <taxon>Quercus</taxon>
    </lineage>
</organism>
<name>A0AAN7EYR6_QUERU</name>
<evidence type="ECO:0000313" key="7">
    <source>
        <dbReference type="Proteomes" id="UP001324115"/>
    </source>
</evidence>
<dbReference type="FunFam" id="3.30.70.360:FF:000001">
    <property type="entry name" value="N-acetyldiaminopimelate deacetylase"/>
    <property type="match status" value="1"/>
</dbReference>
<dbReference type="Gene3D" id="3.30.70.360">
    <property type="match status" value="1"/>
</dbReference>
<proteinExistence type="inferred from homology"/>
<evidence type="ECO:0000256" key="4">
    <source>
        <dbReference type="PIRSR" id="PIRSR005962-1"/>
    </source>
</evidence>
<dbReference type="InterPro" id="IPR036264">
    <property type="entry name" value="Bact_exopeptidase_dim_dom"/>
</dbReference>
<keyword evidence="7" id="KW-1185">Reference proteome</keyword>
<evidence type="ECO:0000256" key="1">
    <source>
        <dbReference type="ARBA" id="ARBA00006153"/>
    </source>
</evidence>
<feature type="binding site" evidence="4">
    <location>
        <position position="71"/>
    </location>
    <ligand>
        <name>Mn(2+)</name>
        <dbReference type="ChEBI" id="CHEBI:29035"/>
        <label>2</label>
    </ligand>
</feature>
<evidence type="ECO:0000256" key="2">
    <source>
        <dbReference type="ARBA" id="ARBA00022801"/>
    </source>
</evidence>
<dbReference type="GO" id="GO:0046872">
    <property type="term" value="F:metal ion binding"/>
    <property type="evidence" value="ECO:0007669"/>
    <property type="project" value="UniProtKB-KW"/>
</dbReference>
<dbReference type="InterPro" id="IPR017439">
    <property type="entry name" value="Amidohydrolase"/>
</dbReference>
<feature type="binding site" evidence="4">
    <location>
        <position position="35"/>
    </location>
    <ligand>
        <name>Mn(2+)</name>
        <dbReference type="ChEBI" id="CHEBI:29035"/>
        <label>2</label>
    </ligand>
</feature>
<feature type="binding site" evidence="4">
    <location>
        <position position="37"/>
    </location>
    <ligand>
        <name>Mn(2+)</name>
        <dbReference type="ChEBI" id="CHEBI:29035"/>
        <label>2</label>
    </ligand>
</feature>
<reference evidence="6 7" key="1">
    <citation type="journal article" date="2023" name="G3 (Bethesda)">
        <title>A haplotype-resolved chromosome-scale genome for Quercus rubra L. provides insights into the genetics of adaptive traits for red oak species.</title>
        <authorList>
            <person name="Kapoor B."/>
            <person name="Jenkins J."/>
            <person name="Schmutz J."/>
            <person name="Zhebentyayeva T."/>
            <person name="Kuelheim C."/>
            <person name="Coggeshall M."/>
            <person name="Heim C."/>
            <person name="Lasky J.R."/>
            <person name="Leites L."/>
            <person name="Islam-Faridi N."/>
            <person name="Romero-Severson J."/>
            <person name="DeLeo V.L."/>
            <person name="Lucas S.M."/>
            <person name="Lazic D."/>
            <person name="Gailing O."/>
            <person name="Carlson J."/>
            <person name="Staton M."/>
        </authorList>
    </citation>
    <scope>NUCLEOTIDE SEQUENCE [LARGE SCALE GENOMIC DNA]</scope>
    <source>
        <strain evidence="6">Pseudo-F2</strain>
    </source>
</reference>
<gene>
    <name evidence="6" type="ORF">RGQ29_025775</name>
</gene>
<dbReference type="GO" id="GO:0009850">
    <property type="term" value="P:auxin metabolic process"/>
    <property type="evidence" value="ECO:0007669"/>
    <property type="project" value="TreeGrafter"/>
</dbReference>
<comment type="cofactor">
    <cofactor evidence="4">
        <name>Mn(2+)</name>
        <dbReference type="ChEBI" id="CHEBI:29035"/>
    </cofactor>
    <text evidence="4">The Mn(2+) ion enhances activity.</text>
</comment>
<accession>A0AAN7EYR6</accession>
<dbReference type="PIRSF" id="PIRSF005962">
    <property type="entry name" value="Pept_M20D_amidohydro"/>
    <property type="match status" value="1"/>
</dbReference>
<feature type="binding site" evidence="4">
    <location>
        <position position="298"/>
    </location>
    <ligand>
        <name>Mn(2+)</name>
        <dbReference type="ChEBI" id="CHEBI:29035"/>
        <label>2</label>
    </ligand>
</feature>
<feature type="domain" description="Peptidase M20 dimerisation" evidence="5">
    <location>
        <begin position="117"/>
        <end position="214"/>
    </location>
</feature>
<dbReference type="EMBL" id="JAXUIC010000007">
    <property type="protein sequence ID" value="KAK4582725.1"/>
    <property type="molecule type" value="Genomic_DNA"/>
</dbReference>
<dbReference type="GO" id="GO:0010179">
    <property type="term" value="F:IAA-Ala conjugate hydrolase activity"/>
    <property type="evidence" value="ECO:0007669"/>
    <property type="project" value="TreeGrafter"/>
</dbReference>
<protein>
    <recommendedName>
        <fullName evidence="5">Peptidase M20 dimerisation domain-containing protein</fullName>
    </recommendedName>
</protein>
<keyword evidence="4" id="KW-0479">Metal-binding</keyword>
<dbReference type="PANTHER" id="PTHR11014">
    <property type="entry name" value="PEPTIDASE M20 FAMILY MEMBER"/>
    <property type="match status" value="1"/>
</dbReference>
<evidence type="ECO:0000256" key="3">
    <source>
        <dbReference type="ARBA" id="ARBA00023211"/>
    </source>
</evidence>
<evidence type="ECO:0000313" key="6">
    <source>
        <dbReference type="EMBL" id="KAK4582725.1"/>
    </source>
</evidence>
<dbReference type="NCBIfam" id="TIGR01891">
    <property type="entry name" value="amidohydrolases"/>
    <property type="match status" value="1"/>
</dbReference>
<keyword evidence="3 4" id="KW-0464">Manganese</keyword>
<sequence>MSWSMVWLSNSVTVRPMELVEWEHKSKIDGKMHACGHDSHVAMLLGAAKLLHGKRDQLKGTVKLVFQPGEEGYAGAYHMLQDGALDDINSIFALHVLPLIPSGVIASRPGPVLAGAGLFSTTIEGKGGHAAAPHMTKDPILAAVFAILALQQIVSRETNPLEANVVTVGFIEGGQAGNVIPESVKFGGTYRSLTSEGLSYVKQRIKEVIEAQAAVHRCRAVLDFKEDTPLPYPVMVNDEALYEHAKKVGESLVGQSNVQLLLVSTGAEDFSFFSQKSAAAMFVLGIMNDTVKSDQPLHSPYFVIDEEAFPIGAALHAAVAITFFDSHVVGTY</sequence>
<keyword evidence="2" id="KW-0378">Hydrolase</keyword>
<dbReference type="Pfam" id="PF07687">
    <property type="entry name" value="M20_dimer"/>
    <property type="match status" value="1"/>
</dbReference>
<comment type="caution">
    <text evidence="6">The sequence shown here is derived from an EMBL/GenBank/DDBJ whole genome shotgun (WGS) entry which is preliminary data.</text>
</comment>
<comment type="similarity">
    <text evidence="1">Belongs to the peptidase M20 family.</text>
</comment>
<dbReference type="SUPFAM" id="SSF55031">
    <property type="entry name" value="Bacterial exopeptidase dimerisation domain"/>
    <property type="match status" value="1"/>
</dbReference>
<feature type="binding site" evidence="4">
    <location>
        <position position="95"/>
    </location>
    <ligand>
        <name>Mn(2+)</name>
        <dbReference type="ChEBI" id="CHEBI:29035"/>
        <label>2</label>
    </ligand>
</feature>
<dbReference type="InterPro" id="IPR011650">
    <property type="entry name" value="Peptidase_M20_dimer"/>
</dbReference>
<dbReference type="PANTHER" id="PTHR11014:SF108">
    <property type="entry name" value="IAA-AMINO ACID HYDROLASE ILR1"/>
    <property type="match status" value="1"/>
</dbReference>
<dbReference type="SUPFAM" id="SSF53187">
    <property type="entry name" value="Zn-dependent exopeptidases"/>
    <property type="match status" value="1"/>
</dbReference>
<dbReference type="GO" id="GO:0005783">
    <property type="term" value="C:endoplasmic reticulum"/>
    <property type="evidence" value="ECO:0007669"/>
    <property type="project" value="TreeGrafter"/>
</dbReference>
<dbReference type="Proteomes" id="UP001324115">
    <property type="component" value="Unassembled WGS sequence"/>
</dbReference>
<dbReference type="AlphaFoldDB" id="A0AAN7EYR6"/>
<evidence type="ECO:0000259" key="5">
    <source>
        <dbReference type="Pfam" id="PF07687"/>
    </source>
</evidence>
<dbReference type="Pfam" id="PF01546">
    <property type="entry name" value="Peptidase_M20"/>
    <property type="match status" value="1"/>
</dbReference>